<evidence type="ECO:0000256" key="4">
    <source>
        <dbReference type="ARBA" id="ARBA00022692"/>
    </source>
</evidence>
<evidence type="ECO:0000256" key="3">
    <source>
        <dbReference type="ARBA" id="ARBA00020222"/>
    </source>
</evidence>
<dbReference type="InterPro" id="IPR000504">
    <property type="entry name" value="RRM_dom"/>
</dbReference>
<dbReference type="Pfam" id="PF10443">
    <property type="entry name" value="RNA12"/>
    <property type="match status" value="1"/>
</dbReference>
<keyword evidence="8 12" id="KW-0496">Mitochondrion</keyword>
<sequence>MFRPFTYRTARLCTARPLGTACHRPLLRSQYLGHSNALSTSVKRQSVLEAGDDKTGHLEDGPDKALFYFDNVYPLRLAWLFRLPWHSDNDLPTLIEKFNSPSIARTNPRNIIKEHFKEAKPSAEITEVVPRVKEGGAYVRFTIPDNATPLDVEESLKKYLRDASIKPWWSPLQRIRARLVHGKPWVEDLYRMPSPRIKVEFLPGDSAGSAVELNQEQLYEYFRPYGKLVDIVPQPFDSKVLPKYALLDFATVRRAAMAKNCLHGMIVPESHGGGKAGTLLKIAYERKVKPSWVKEWLFGHPRIVIPIVAALLAGLTVAVFDPIRTFFIKLHIKHTFSLADSRIWRWFRSQASDVLSFMNHREHDMSMDVIWDDRRPSINQLQSWFSETADTFIIVQGARGSGKKELVNEALKKRKYKLIIDCKPIQEARGEGATIRAAAAQVGFRPVFSFMNTVSGWLDLAAQGATGVKTGFSETLEAQVQKIFNNTASALKQIALECRSKKDGDHELSDDEWLEAHPEKRVVVVVDNFLHKSQEGTLVYDKLAEWAATLTTSNIAHVVFLTHDVSFSKSLSKALPDRVFRQLALSDSTPEAAKRFVLSKIDAGEEDTVDPDNPEHKLTASQRRKDLTELNECIDTVGGRLTDLEFLARRIKMGETPRKAVREIVGQSASEILKMYLYNQDESSSGQRRWTPTQAWTVIEQLAASEKAGLRYNELILDDVFKSSNTGSADQVLQALEQAELISILPSSNGRPQTIRPGKPVYHAAFQLLTKDKVLSSRLNLLIVSDLIKAENANISSCETELKVLGDLPRQPYEITSRVKWLLGKIQASQMKVEKWELDQAALKGVLKTDF</sequence>
<dbReference type="InterPro" id="IPR012677">
    <property type="entry name" value="Nucleotide-bd_a/b_plait_sf"/>
</dbReference>
<dbReference type="CDD" id="cd12433">
    <property type="entry name" value="RRM_Yme2p_like"/>
    <property type="match status" value="1"/>
</dbReference>
<dbReference type="SUPFAM" id="SSF54928">
    <property type="entry name" value="RNA-binding domain, RBD"/>
    <property type="match status" value="1"/>
</dbReference>
<feature type="domain" description="RRM" evidence="13">
    <location>
        <begin position="195"/>
        <end position="287"/>
    </location>
</feature>
<dbReference type="GO" id="GO:0005743">
    <property type="term" value="C:mitochondrial inner membrane"/>
    <property type="evidence" value="ECO:0007669"/>
    <property type="project" value="UniProtKB-SubCell"/>
</dbReference>
<keyword evidence="7" id="KW-1133">Transmembrane helix</keyword>
<keyword evidence="11 12" id="KW-0694">RNA-binding</keyword>
<evidence type="ECO:0000313" key="14">
    <source>
        <dbReference type="EMBL" id="KAF2671615.1"/>
    </source>
</evidence>
<dbReference type="InterPro" id="IPR027417">
    <property type="entry name" value="P-loop_NTPase"/>
</dbReference>
<evidence type="ECO:0000259" key="13">
    <source>
        <dbReference type="PROSITE" id="PS50102"/>
    </source>
</evidence>
<keyword evidence="6" id="KW-0809">Transit peptide</keyword>
<evidence type="ECO:0000256" key="10">
    <source>
        <dbReference type="ARBA" id="ARBA00025276"/>
    </source>
</evidence>
<dbReference type="InterPro" id="IPR035979">
    <property type="entry name" value="RBD_domain_sf"/>
</dbReference>
<comment type="similarity">
    <text evidence="2 12">Belongs to the YME2 family.</text>
</comment>
<dbReference type="OrthoDB" id="10267654at2759"/>
<dbReference type="InterPro" id="IPR039627">
    <property type="entry name" value="Yme2_C"/>
</dbReference>
<evidence type="ECO:0000256" key="1">
    <source>
        <dbReference type="ARBA" id="ARBA00004434"/>
    </source>
</evidence>
<dbReference type="Proteomes" id="UP000799302">
    <property type="component" value="Unassembled WGS sequence"/>
</dbReference>
<dbReference type="PANTHER" id="PTHR32198:SF2">
    <property type="entry name" value="MITOCHONDRIAL ESCAPE PROTEIN 2"/>
    <property type="match status" value="1"/>
</dbReference>
<protein>
    <recommendedName>
        <fullName evidence="3 12">Mitochondrial escape protein 2</fullName>
    </recommendedName>
</protein>
<dbReference type="PROSITE" id="PS50102">
    <property type="entry name" value="RRM"/>
    <property type="match status" value="1"/>
</dbReference>
<evidence type="ECO:0000256" key="8">
    <source>
        <dbReference type="ARBA" id="ARBA00023128"/>
    </source>
</evidence>
<dbReference type="PANTHER" id="PTHR32198">
    <property type="entry name" value="MITOCHONDRIAL ESCAPE PROTEIN 2"/>
    <property type="match status" value="1"/>
</dbReference>
<proteinExistence type="inferred from homology"/>
<reference evidence="14" key="1">
    <citation type="journal article" date="2020" name="Stud. Mycol.">
        <title>101 Dothideomycetes genomes: a test case for predicting lifestyles and emergence of pathogens.</title>
        <authorList>
            <person name="Haridas S."/>
            <person name="Albert R."/>
            <person name="Binder M."/>
            <person name="Bloem J."/>
            <person name="Labutti K."/>
            <person name="Salamov A."/>
            <person name="Andreopoulos B."/>
            <person name="Baker S."/>
            <person name="Barry K."/>
            <person name="Bills G."/>
            <person name="Bluhm B."/>
            <person name="Cannon C."/>
            <person name="Castanera R."/>
            <person name="Culley D."/>
            <person name="Daum C."/>
            <person name="Ezra D."/>
            <person name="Gonzalez J."/>
            <person name="Henrissat B."/>
            <person name="Kuo A."/>
            <person name="Liang C."/>
            <person name="Lipzen A."/>
            <person name="Lutzoni F."/>
            <person name="Magnuson J."/>
            <person name="Mondo S."/>
            <person name="Nolan M."/>
            <person name="Ohm R."/>
            <person name="Pangilinan J."/>
            <person name="Park H.-J."/>
            <person name="Ramirez L."/>
            <person name="Alfaro M."/>
            <person name="Sun H."/>
            <person name="Tritt A."/>
            <person name="Yoshinaga Y."/>
            <person name="Zwiers L.-H."/>
            <person name="Turgeon B."/>
            <person name="Goodwin S."/>
            <person name="Spatafora J."/>
            <person name="Crous P."/>
            <person name="Grigoriev I."/>
        </authorList>
    </citation>
    <scope>NUCLEOTIDE SEQUENCE</scope>
    <source>
        <strain evidence="14">CBS 115976</strain>
    </source>
</reference>
<dbReference type="EMBL" id="MU004232">
    <property type="protein sequence ID" value="KAF2671615.1"/>
    <property type="molecule type" value="Genomic_DNA"/>
</dbReference>
<evidence type="ECO:0000256" key="7">
    <source>
        <dbReference type="ARBA" id="ARBA00022989"/>
    </source>
</evidence>
<dbReference type="Gene3D" id="3.40.50.300">
    <property type="entry name" value="P-loop containing nucleotide triphosphate hydrolases"/>
    <property type="match status" value="1"/>
</dbReference>
<name>A0A6A6UH62_9PEZI</name>
<keyword evidence="4" id="KW-0812">Transmembrane</keyword>
<dbReference type="InterPro" id="IPR034260">
    <property type="entry name" value="Yme2_RRM"/>
</dbReference>
<keyword evidence="15" id="KW-1185">Reference proteome</keyword>
<evidence type="ECO:0000256" key="12">
    <source>
        <dbReference type="RuleBase" id="RU367108"/>
    </source>
</evidence>
<dbReference type="Gene3D" id="3.30.70.330">
    <property type="match status" value="1"/>
</dbReference>
<dbReference type="Pfam" id="PF00076">
    <property type="entry name" value="RRM_1"/>
    <property type="match status" value="1"/>
</dbReference>
<dbReference type="GO" id="GO:0006397">
    <property type="term" value="P:mRNA processing"/>
    <property type="evidence" value="ECO:0007669"/>
    <property type="project" value="UniProtKB-UniRule"/>
</dbReference>
<keyword evidence="12" id="KW-0507">mRNA processing</keyword>
<organism evidence="14 15">
    <name type="scientific">Microthyrium microscopicum</name>
    <dbReference type="NCBI Taxonomy" id="703497"/>
    <lineage>
        <taxon>Eukaryota</taxon>
        <taxon>Fungi</taxon>
        <taxon>Dikarya</taxon>
        <taxon>Ascomycota</taxon>
        <taxon>Pezizomycotina</taxon>
        <taxon>Dothideomycetes</taxon>
        <taxon>Dothideomycetes incertae sedis</taxon>
        <taxon>Microthyriales</taxon>
        <taxon>Microthyriaceae</taxon>
        <taxon>Microthyrium</taxon>
    </lineage>
</organism>
<gene>
    <name evidence="14" type="ORF">BT63DRAFT_452121</name>
</gene>
<comment type="function">
    <text evidence="10 12">Plays a role in maintaining the mitochondrial genome and in controlling the mtDNA escape. Involved in the regulation of mtDNA nucleotide structure and number. May have a dispensable role in early maturation of pre-rRNA.</text>
</comment>
<accession>A0A6A6UH62</accession>
<evidence type="ECO:0000256" key="11">
    <source>
        <dbReference type="PROSITE-ProRule" id="PRU00176"/>
    </source>
</evidence>
<evidence type="ECO:0000313" key="15">
    <source>
        <dbReference type="Proteomes" id="UP000799302"/>
    </source>
</evidence>
<keyword evidence="5 12" id="KW-0999">Mitochondrion inner membrane</keyword>
<dbReference type="InterPro" id="IPR018850">
    <property type="entry name" value="Mt_escape_2_C"/>
</dbReference>
<keyword evidence="9" id="KW-0472">Membrane</keyword>
<dbReference type="GO" id="GO:0003723">
    <property type="term" value="F:RNA binding"/>
    <property type="evidence" value="ECO:0007669"/>
    <property type="project" value="UniProtKB-UniRule"/>
</dbReference>
<evidence type="ECO:0000256" key="6">
    <source>
        <dbReference type="ARBA" id="ARBA00022946"/>
    </source>
</evidence>
<comment type="subcellular location">
    <subcellularLocation>
        <location evidence="1 12">Mitochondrion inner membrane</location>
        <topology evidence="1 12">Single-pass membrane protein</topology>
    </subcellularLocation>
</comment>
<evidence type="ECO:0000256" key="5">
    <source>
        <dbReference type="ARBA" id="ARBA00022792"/>
    </source>
</evidence>
<evidence type="ECO:0000256" key="2">
    <source>
        <dbReference type="ARBA" id="ARBA00010320"/>
    </source>
</evidence>
<dbReference type="AlphaFoldDB" id="A0A6A6UH62"/>
<evidence type="ECO:0000256" key="9">
    <source>
        <dbReference type="ARBA" id="ARBA00023136"/>
    </source>
</evidence>